<sequence length="102" mass="11810">MRTVYVYLHPQGLANGEISLFGVERREINFRPASIKDLRHNLARQLRLVELNVHPDGRVYPWGENEIVVVQEGAFIWKLKQLIGGNINLKVLTKSQHLSSWH</sequence>
<dbReference type="Proteomes" id="UP000295636">
    <property type="component" value="Unassembled WGS sequence"/>
</dbReference>
<protein>
    <submittedName>
        <fullName evidence="1">Uncharacterized protein</fullName>
    </submittedName>
</protein>
<comment type="caution">
    <text evidence="1">The sequence shown here is derived from an EMBL/GenBank/DDBJ whole genome shotgun (WGS) entry which is preliminary data.</text>
</comment>
<organism evidence="1 2">
    <name type="scientific">Paenibacillus piri</name>
    <dbReference type="NCBI Taxonomy" id="2547395"/>
    <lineage>
        <taxon>Bacteria</taxon>
        <taxon>Bacillati</taxon>
        <taxon>Bacillota</taxon>
        <taxon>Bacilli</taxon>
        <taxon>Bacillales</taxon>
        <taxon>Paenibacillaceae</taxon>
        <taxon>Paenibacillus</taxon>
    </lineage>
</organism>
<evidence type="ECO:0000313" key="2">
    <source>
        <dbReference type="Proteomes" id="UP000295636"/>
    </source>
</evidence>
<reference evidence="1 2" key="1">
    <citation type="submission" date="2019-03" db="EMBL/GenBank/DDBJ databases">
        <title>This is whole genome sequence of Paenibacillus sp MS74 strain.</title>
        <authorList>
            <person name="Trinh H.N."/>
        </authorList>
    </citation>
    <scope>NUCLEOTIDE SEQUENCE [LARGE SCALE GENOMIC DNA]</scope>
    <source>
        <strain evidence="1 2">MS74</strain>
    </source>
</reference>
<dbReference type="RefSeq" id="WP_133225614.1">
    <property type="nucleotide sequence ID" value="NZ_SMRT01000001.1"/>
</dbReference>
<dbReference type="OrthoDB" id="10001056at2"/>
<evidence type="ECO:0000313" key="1">
    <source>
        <dbReference type="EMBL" id="TDG00904.1"/>
    </source>
</evidence>
<proteinExistence type="predicted"/>
<dbReference type="EMBL" id="SMRT01000001">
    <property type="protein sequence ID" value="TDG00904.1"/>
    <property type="molecule type" value="Genomic_DNA"/>
</dbReference>
<accession>A0A4R5KXW7</accession>
<gene>
    <name evidence="1" type="ORF">E1757_04645</name>
</gene>
<keyword evidence="2" id="KW-1185">Reference proteome</keyword>
<name>A0A4R5KXW7_9BACL</name>
<dbReference type="AlphaFoldDB" id="A0A4R5KXW7"/>